<protein>
    <submittedName>
        <fullName evidence="9">Major facilitator superfamily (MFS) profile domain-containing protein</fullName>
    </submittedName>
</protein>
<keyword evidence="5 6" id="KW-0472">Membrane</keyword>
<dbReference type="Gene3D" id="1.20.1250.20">
    <property type="entry name" value="MFS general substrate transporter like domains"/>
    <property type="match status" value="1"/>
</dbReference>
<evidence type="ECO:0000256" key="3">
    <source>
        <dbReference type="ARBA" id="ARBA00022692"/>
    </source>
</evidence>
<evidence type="ECO:0000256" key="4">
    <source>
        <dbReference type="ARBA" id="ARBA00022989"/>
    </source>
</evidence>
<dbReference type="PRINTS" id="PR00171">
    <property type="entry name" value="SUGRTRNSPORT"/>
</dbReference>
<dbReference type="InterPro" id="IPR036259">
    <property type="entry name" value="MFS_trans_sf"/>
</dbReference>
<keyword evidence="2" id="KW-0813">Transport</keyword>
<evidence type="ECO:0000313" key="8">
    <source>
        <dbReference type="Proteomes" id="UP000887566"/>
    </source>
</evidence>
<comment type="subcellular location">
    <subcellularLocation>
        <location evidence="1">Membrane</location>
        <topology evidence="1">Multi-pass membrane protein</topology>
    </subcellularLocation>
</comment>
<dbReference type="InterPro" id="IPR050814">
    <property type="entry name" value="Myo-inositol_Transporter"/>
</dbReference>
<organism evidence="8 9">
    <name type="scientific">Plectus sambesii</name>
    <dbReference type="NCBI Taxonomy" id="2011161"/>
    <lineage>
        <taxon>Eukaryota</taxon>
        <taxon>Metazoa</taxon>
        <taxon>Ecdysozoa</taxon>
        <taxon>Nematoda</taxon>
        <taxon>Chromadorea</taxon>
        <taxon>Plectida</taxon>
        <taxon>Plectina</taxon>
        <taxon>Plectoidea</taxon>
        <taxon>Plectidae</taxon>
        <taxon>Plectus</taxon>
    </lineage>
</organism>
<keyword evidence="4 6" id="KW-1133">Transmembrane helix</keyword>
<feature type="transmembrane region" description="Helical" evidence="6">
    <location>
        <begin position="21"/>
        <end position="44"/>
    </location>
</feature>
<feature type="domain" description="Major facilitator superfamily (MFS) profile" evidence="7">
    <location>
        <begin position="26"/>
        <end position="156"/>
    </location>
</feature>
<dbReference type="PANTHER" id="PTHR48020:SF12">
    <property type="entry name" value="PROTON MYO-INOSITOL COTRANSPORTER"/>
    <property type="match status" value="1"/>
</dbReference>
<sequence length="156" mass="17020">MMEERPQEKASSEDDERTNRCFFAWLSILAIIGGFLFGYDTGVISGAMILIKDDFTVTDSTQELIVSVTVGAAAIFALVGAFLNDRFGRKKVILTSSLIFSIGAVEMALAANVTELIIGRFIVGAGIGLSSMTVKSTIVDRAQQRVEIIVKVFRYR</sequence>
<dbReference type="GO" id="GO:0016324">
    <property type="term" value="C:apical plasma membrane"/>
    <property type="evidence" value="ECO:0007669"/>
    <property type="project" value="TreeGrafter"/>
</dbReference>
<evidence type="ECO:0000256" key="2">
    <source>
        <dbReference type="ARBA" id="ARBA00022448"/>
    </source>
</evidence>
<evidence type="ECO:0000259" key="7">
    <source>
        <dbReference type="PROSITE" id="PS50850"/>
    </source>
</evidence>
<proteinExistence type="predicted"/>
<dbReference type="GO" id="GO:0005366">
    <property type="term" value="F:myo-inositol:proton symporter activity"/>
    <property type="evidence" value="ECO:0007669"/>
    <property type="project" value="TreeGrafter"/>
</dbReference>
<name>A0A914V4N6_9BILA</name>
<feature type="transmembrane region" description="Helical" evidence="6">
    <location>
        <begin position="92"/>
        <end position="111"/>
    </location>
</feature>
<keyword evidence="8" id="KW-1185">Reference proteome</keyword>
<dbReference type="Pfam" id="PF00083">
    <property type="entry name" value="Sugar_tr"/>
    <property type="match status" value="1"/>
</dbReference>
<evidence type="ECO:0000256" key="6">
    <source>
        <dbReference type="SAM" id="Phobius"/>
    </source>
</evidence>
<dbReference type="PANTHER" id="PTHR48020">
    <property type="entry name" value="PROTON MYO-INOSITOL COTRANSPORTER"/>
    <property type="match status" value="1"/>
</dbReference>
<evidence type="ECO:0000256" key="5">
    <source>
        <dbReference type="ARBA" id="ARBA00023136"/>
    </source>
</evidence>
<dbReference type="PROSITE" id="PS50850">
    <property type="entry name" value="MFS"/>
    <property type="match status" value="1"/>
</dbReference>
<dbReference type="AlphaFoldDB" id="A0A914V4N6"/>
<accession>A0A914V4N6</accession>
<dbReference type="InterPro" id="IPR020846">
    <property type="entry name" value="MFS_dom"/>
</dbReference>
<dbReference type="InterPro" id="IPR003663">
    <property type="entry name" value="Sugar/inositol_transpt"/>
</dbReference>
<dbReference type="SUPFAM" id="SSF103473">
    <property type="entry name" value="MFS general substrate transporter"/>
    <property type="match status" value="1"/>
</dbReference>
<feature type="transmembrane region" description="Helical" evidence="6">
    <location>
        <begin position="64"/>
        <end position="83"/>
    </location>
</feature>
<dbReference type="WBParaSite" id="PSAMB.scaffold1542size30269.g13690.t1">
    <property type="protein sequence ID" value="PSAMB.scaffold1542size30269.g13690.t1"/>
    <property type="gene ID" value="PSAMB.scaffold1542size30269.g13690"/>
</dbReference>
<evidence type="ECO:0000313" key="9">
    <source>
        <dbReference type="WBParaSite" id="PSAMB.scaffold1542size30269.g13690.t1"/>
    </source>
</evidence>
<dbReference type="Proteomes" id="UP000887566">
    <property type="component" value="Unplaced"/>
</dbReference>
<reference evidence="9" key="1">
    <citation type="submission" date="2022-11" db="UniProtKB">
        <authorList>
            <consortium name="WormBaseParasite"/>
        </authorList>
    </citation>
    <scope>IDENTIFICATION</scope>
</reference>
<dbReference type="InterPro" id="IPR005828">
    <property type="entry name" value="MFS_sugar_transport-like"/>
</dbReference>
<feature type="transmembrane region" description="Helical" evidence="6">
    <location>
        <begin position="117"/>
        <end position="134"/>
    </location>
</feature>
<evidence type="ECO:0000256" key="1">
    <source>
        <dbReference type="ARBA" id="ARBA00004141"/>
    </source>
</evidence>
<keyword evidence="3 6" id="KW-0812">Transmembrane</keyword>